<dbReference type="InterPro" id="IPR016166">
    <property type="entry name" value="FAD-bd_PCMH"/>
</dbReference>
<feature type="binding site" evidence="11">
    <location>
        <position position="472"/>
    </location>
    <ligand>
        <name>FAD</name>
        <dbReference type="ChEBI" id="CHEBI:57692"/>
    </ligand>
</feature>
<dbReference type="Pfam" id="PF00941">
    <property type="entry name" value="FAD_binding_5"/>
    <property type="match status" value="1"/>
</dbReference>
<dbReference type="Pfam" id="PF01799">
    <property type="entry name" value="Fer2_2"/>
    <property type="match status" value="1"/>
</dbReference>
<dbReference type="EMBL" id="LHPF02000006">
    <property type="protein sequence ID" value="PSC73608.1"/>
    <property type="molecule type" value="Genomic_DNA"/>
</dbReference>
<dbReference type="Proteomes" id="UP000239649">
    <property type="component" value="Unassembled WGS sequence"/>
</dbReference>
<dbReference type="InterPro" id="IPR002346">
    <property type="entry name" value="Mopterin_DH_FAD-bd"/>
</dbReference>
<dbReference type="SUPFAM" id="SSF47741">
    <property type="entry name" value="CO dehydrogenase ISP C-domain like"/>
    <property type="match status" value="1"/>
</dbReference>
<comment type="similarity">
    <text evidence="1">Belongs to the xanthine dehydrogenase family.</text>
</comment>
<dbReference type="Pfam" id="PF20256">
    <property type="entry name" value="MoCoBD_2"/>
    <property type="match status" value="1"/>
</dbReference>
<feature type="binding site" evidence="12">
    <location>
        <position position="44"/>
    </location>
    <ligand>
        <name>[2Fe-2S] cluster</name>
        <dbReference type="ChEBI" id="CHEBI:190135"/>
        <label>1</label>
    </ligand>
</feature>
<feature type="binding site" evidence="12">
    <location>
        <position position="105"/>
    </location>
    <ligand>
        <name>[2Fe-2S] cluster</name>
        <dbReference type="ChEBI" id="CHEBI:190135"/>
        <label>2</label>
    </ligand>
</feature>
<dbReference type="STRING" id="554055.A0A2P6VHQ6"/>
<dbReference type="PROSITE" id="PS00197">
    <property type="entry name" value="2FE2S_FER_1"/>
    <property type="match status" value="1"/>
</dbReference>
<evidence type="ECO:0000256" key="8">
    <source>
        <dbReference type="ARBA" id="ARBA00023004"/>
    </source>
</evidence>
<dbReference type="InterPro" id="IPR012675">
    <property type="entry name" value="Beta-grasp_dom_sf"/>
</dbReference>
<comment type="cofactor">
    <cofactor evidence="9">
        <name>[2Fe-2S] cluster</name>
        <dbReference type="ChEBI" id="CHEBI:190135"/>
    </cofactor>
</comment>
<dbReference type="Gene3D" id="3.30.390.50">
    <property type="entry name" value="CO dehydrogenase flavoprotein, C-terminal domain"/>
    <property type="match status" value="1"/>
</dbReference>
<proteinExistence type="inferred from homology"/>
<dbReference type="PIRSF" id="PIRSF000127">
    <property type="entry name" value="Xanthine_DH"/>
    <property type="match status" value="1"/>
</dbReference>
<feature type="binding site" evidence="12">
    <location>
        <position position="144"/>
    </location>
    <ligand>
        <name>[2Fe-2S] cluster</name>
        <dbReference type="ChEBI" id="CHEBI:190135"/>
        <label>2</label>
    </ligand>
</feature>
<feature type="binding site" evidence="12">
    <location>
        <position position="1155"/>
    </location>
    <ligand>
        <name>Mo-molybdopterin</name>
        <dbReference type="ChEBI" id="CHEBI:71302"/>
    </ligand>
    <ligandPart>
        <name>Mo</name>
        <dbReference type="ChEBI" id="CHEBI:28685"/>
    </ligandPart>
</feature>
<dbReference type="Gene3D" id="3.30.465.10">
    <property type="match status" value="1"/>
</dbReference>
<comment type="caution">
    <text evidence="15">The sequence shown here is derived from an EMBL/GenBank/DDBJ whole genome shotgun (WGS) entry which is preliminary data.</text>
</comment>
<comment type="cofactor">
    <cofactor evidence="11">
        <name>FAD</name>
        <dbReference type="ChEBI" id="CHEBI:57692"/>
    </cofactor>
</comment>
<dbReference type="InterPro" id="IPR008274">
    <property type="entry name" value="AldOxase/xan_DH_MoCoBD1"/>
</dbReference>
<keyword evidence="2 12" id="KW-0500">Molybdenum</keyword>
<keyword evidence="5 12" id="KW-0479">Metal-binding</keyword>
<dbReference type="OrthoDB" id="542112at2759"/>
<dbReference type="InterPro" id="IPR036318">
    <property type="entry name" value="FAD-bd_PCMH-like_sf"/>
</dbReference>
<feature type="domain" description="FAD-binding PCMH-type" evidence="14">
    <location>
        <begin position="200"/>
        <end position="464"/>
    </location>
</feature>
<dbReference type="InterPro" id="IPR002888">
    <property type="entry name" value="2Fe-2S-bd"/>
</dbReference>
<evidence type="ECO:0000256" key="12">
    <source>
        <dbReference type="PIRSR" id="PIRSR000127-3"/>
    </source>
</evidence>
<dbReference type="SUPFAM" id="SSF56003">
    <property type="entry name" value="Molybdenum cofactor-binding domain"/>
    <property type="match status" value="1"/>
</dbReference>
<evidence type="ECO:0000256" key="1">
    <source>
        <dbReference type="ARBA" id="ARBA00006849"/>
    </source>
</evidence>
<dbReference type="GO" id="GO:0016491">
    <property type="term" value="F:oxidoreductase activity"/>
    <property type="evidence" value="ECO:0007669"/>
    <property type="project" value="UniProtKB-KW"/>
</dbReference>
<evidence type="ECO:0000313" key="15">
    <source>
        <dbReference type="EMBL" id="PSC73608.1"/>
    </source>
</evidence>
<accession>A0A2P6VHQ6</accession>
<comment type="cofactor">
    <cofactor evidence="12">
        <name>Mo-molybdopterin</name>
        <dbReference type="ChEBI" id="CHEBI:71302"/>
    </cofactor>
    <text evidence="12">Binds 1 Mo-molybdopterin (Mo-MPT) cofactor per subunit.</text>
</comment>
<evidence type="ECO:0000256" key="5">
    <source>
        <dbReference type="ARBA" id="ARBA00022723"/>
    </source>
</evidence>
<feature type="binding site" evidence="12">
    <location>
        <position position="977"/>
    </location>
    <ligand>
        <name>Mo-molybdopterin</name>
        <dbReference type="ChEBI" id="CHEBI:71302"/>
    </ligand>
    <ligandPart>
        <name>Mo</name>
        <dbReference type="ChEBI" id="CHEBI:28685"/>
    </ligandPart>
</feature>
<feature type="compositionally biased region" description="Low complexity" evidence="13">
    <location>
        <begin position="324"/>
        <end position="342"/>
    </location>
</feature>
<dbReference type="Pfam" id="PF03450">
    <property type="entry name" value="CO_deh_flav_C"/>
    <property type="match status" value="1"/>
</dbReference>
<dbReference type="SUPFAM" id="SSF56176">
    <property type="entry name" value="FAD-binding/transporter-associated domain-like"/>
    <property type="match status" value="1"/>
</dbReference>
<feature type="binding site" evidence="12">
    <location>
        <position position="108"/>
    </location>
    <ligand>
        <name>[2Fe-2S] cluster</name>
        <dbReference type="ChEBI" id="CHEBI:190135"/>
        <label>2</label>
    </ligand>
</feature>
<reference evidence="15 16" key="1">
    <citation type="journal article" date="2018" name="Plant J.">
        <title>Genome sequences of Chlorella sorokiniana UTEX 1602 and Micractinium conductrix SAG 241.80: implications to maltose excretion by a green alga.</title>
        <authorList>
            <person name="Arriola M.B."/>
            <person name="Velmurugan N."/>
            <person name="Zhang Y."/>
            <person name="Plunkett M.H."/>
            <person name="Hondzo H."/>
            <person name="Barney B.M."/>
        </authorList>
    </citation>
    <scope>NUCLEOTIDE SEQUENCE [LARGE SCALE GENOMIC DNA]</scope>
    <source>
        <strain evidence="15 16">SAG 241.80</strain>
    </source>
</reference>
<dbReference type="InterPro" id="IPR036884">
    <property type="entry name" value="2Fe-2S-bd_dom_sf"/>
</dbReference>
<dbReference type="SUPFAM" id="SSF54665">
    <property type="entry name" value="CO dehydrogenase molybdoprotein N-domain-like"/>
    <property type="match status" value="1"/>
</dbReference>
<keyword evidence="3" id="KW-0285">Flavoprotein</keyword>
<dbReference type="GO" id="GO:0051537">
    <property type="term" value="F:2 iron, 2 sulfur cluster binding"/>
    <property type="evidence" value="ECO:0007669"/>
    <property type="project" value="UniProtKB-KW"/>
</dbReference>
<keyword evidence="7" id="KW-0560">Oxidoreductase</keyword>
<gene>
    <name evidence="15" type="ORF">C2E20_3094</name>
</gene>
<sequence>MAAIVINGQEFGLEGVEPSTRLASFVRQTACDKSVRVACGSGLCGSCAVLATPPDGGEPRALNSCLTPVGSMAGWSVSTAAGLGCSARSHHPVQERVAAFHASQCGFCTPGFVVGLGAGLERAAAAGRQPAAAELAACIDGNLCRCTGFRPLMDVCKSLAGGADIEDLGLHSAYSPCSPEAPPPARPTSAGAARKGPLRLQAGGRTWLAPRSLQELLQACADAGTSDGGGDGGDGGGPVPRFVAGNTGSGLFPQLWPSDCPLVITLGGVEEMRTVTEAEGSLVVGAAVTIAELIATLEARVPGGSPTPGGAATDNGLANGGGTADAASVDDGTAASAAGGAAPTPPPPHPCAALAGLLARVAGAHVRAAGTVGGNLMLAREQGLESDVATGLLGWGASVVLLNTSSEAAAAAANNAAGGVHATNGKNGAAVGAPEVPLEDFLGDDGSPGAGRLLVAVRLPLPAEGAYYWTSKVAPAHSSVHATMNAAVGLRFASGSGGSAHGAAVADASVALGYYGANRWAVHRAAAAEAALMGRQLSPASLAAALKAVVADVAGAARPSAAAAMAQGLMLQALVPRLAGAAGGADDGGEGPLPPALRRLLRVPAPNQAPPVMRGRQEFEEAPEGAAPLGAPMEKDRVLLQTSGEAQYTGDVPLPAGAQHAAWVTASEACATVEGIDAAAALAAPGVVAFICAADLPEGRNSVAFPMGASEPLFASEQVEYHSQPLGLIVATSQEAAKRGAALVRVAYGPPPEPPVLSLAEARRRSSYYKMPPPIAPADQVEGDPEGALAAAPRAIRGRRVAVPANYHLYLETQSALALPDEGGAMKVWSAAQDIGMVQKAVATALGKRHHEVEAVCRRVGGAFGGKCTRNLPVAVAAALAAAKTGRAVRFVQDRQTDMRLMGGHCEALAEFDCGFTEEGEIQSLSLEVFLLLGAFPDVPLDGMNLASMITMAYSIPNLSLKVRLCRSNTAPTTFMRAPGDAQAALIMESVVEQVAAACGLDAALVRERNFAEPAESGGVVRLALKKEVPAADYTLPRLWARLKESAGYEARCAEVAAFNLSNPWVKRGLGMTHTRFDCGVPAKPAYVSLFTDGSVLVQAGGSEVGQGLTTKVKQAALSELSQLLPEARRPLPAELVRIADQTTNVLPAGNLTGGSTTSEAACHGVKQACGVLRERLAPFAADLGPEGTWGQLMAAVAKANGLSGCQKVPLTAVGYSAELEGGCDARYTVWGAACTEAEVNILTGERRLLRTDCVMDCGRSLNPAVDVGQVEGALAQGLGMVLSEERRMCAATGRLLTDSLWHYHAPTAAAMPRQLNVCLLPGSRLERSTLSAKAVGEPPLMLAASALSALQAAVRAGRAELAALGASSGGPSSGGASSNGGGGEDGSERLASGGCEGSDGDASLLQLPASVDHVMAALCGARGRDLAAAVRAAASDAR</sequence>
<feature type="binding site" evidence="12">
    <location>
        <position position="47"/>
    </location>
    <ligand>
        <name>[2Fe-2S] cluster</name>
        <dbReference type="ChEBI" id="CHEBI:190135"/>
        <label>1</label>
    </ligand>
</feature>
<feature type="binding site" evidence="12">
    <location>
        <position position="65"/>
    </location>
    <ligand>
        <name>[2Fe-2S] cluster</name>
        <dbReference type="ChEBI" id="CHEBI:190135"/>
        <label>1</label>
    </ligand>
</feature>
<dbReference type="Pfam" id="PF02738">
    <property type="entry name" value="MoCoBD_1"/>
    <property type="match status" value="1"/>
</dbReference>
<evidence type="ECO:0000256" key="3">
    <source>
        <dbReference type="ARBA" id="ARBA00022630"/>
    </source>
</evidence>
<dbReference type="InterPro" id="IPR016208">
    <property type="entry name" value="Ald_Oxase/xanthine_DH-like"/>
</dbReference>
<keyword evidence="8 12" id="KW-0408">Iron</keyword>
<keyword evidence="4 12" id="KW-0001">2Fe-2S</keyword>
<dbReference type="InterPro" id="IPR037165">
    <property type="entry name" value="AldOxase/xan_DH_Mopterin-bd_sf"/>
</dbReference>
<keyword evidence="16" id="KW-1185">Reference proteome</keyword>
<feature type="binding site" evidence="12">
    <location>
        <position position="864"/>
    </location>
    <ligand>
        <name>Mo-molybdopterin</name>
        <dbReference type="ChEBI" id="CHEBI:71302"/>
    </ligand>
    <ligandPart>
        <name>Mo</name>
        <dbReference type="ChEBI" id="CHEBI:28685"/>
    </ligandPart>
</feature>
<evidence type="ECO:0000256" key="13">
    <source>
        <dbReference type="SAM" id="MobiDB-lite"/>
    </source>
</evidence>
<feature type="active site" description="Proton acceptor" evidence="10">
    <location>
        <position position="1338"/>
    </location>
</feature>
<dbReference type="InterPro" id="IPR036856">
    <property type="entry name" value="Ald_Oxase/Xan_DH_a/b_sf"/>
</dbReference>
<dbReference type="Gene3D" id="1.10.150.120">
    <property type="entry name" value="[2Fe-2S]-binding domain"/>
    <property type="match status" value="1"/>
</dbReference>
<dbReference type="GO" id="GO:0071949">
    <property type="term" value="F:FAD binding"/>
    <property type="evidence" value="ECO:0007669"/>
    <property type="project" value="InterPro"/>
</dbReference>
<dbReference type="FunFam" id="3.30.365.10:FF:000001">
    <property type="entry name" value="Xanthine dehydrogenase oxidase"/>
    <property type="match status" value="1"/>
</dbReference>
<evidence type="ECO:0000256" key="10">
    <source>
        <dbReference type="PIRSR" id="PIRSR000127-1"/>
    </source>
</evidence>
<feature type="region of interest" description="Disordered" evidence="13">
    <location>
        <begin position="1366"/>
        <end position="1399"/>
    </location>
</feature>
<dbReference type="Gene3D" id="3.30.365.10">
    <property type="entry name" value="Aldehyde oxidase/xanthine dehydrogenase, molybdopterin binding domain"/>
    <property type="match status" value="4"/>
</dbReference>
<evidence type="ECO:0000256" key="11">
    <source>
        <dbReference type="PIRSR" id="PIRSR000127-2"/>
    </source>
</evidence>
<dbReference type="InterPro" id="IPR005107">
    <property type="entry name" value="CO_DH_flav_C"/>
</dbReference>
<evidence type="ECO:0000259" key="14">
    <source>
        <dbReference type="PROSITE" id="PS51387"/>
    </source>
</evidence>
<protein>
    <submittedName>
        <fullName evidence="15">Indole-3-acetaldehyde oxidase-like</fullName>
    </submittedName>
</protein>
<evidence type="ECO:0000256" key="2">
    <source>
        <dbReference type="ARBA" id="ARBA00022505"/>
    </source>
</evidence>
<feature type="binding site" evidence="12">
    <location>
        <position position="39"/>
    </location>
    <ligand>
        <name>[2Fe-2S] cluster</name>
        <dbReference type="ChEBI" id="CHEBI:190135"/>
        <label>1</label>
    </ligand>
</feature>
<dbReference type="Gene3D" id="3.90.1170.50">
    <property type="entry name" value="Aldehyde oxidase/xanthine dehydrogenase, a/b hammerhead"/>
    <property type="match status" value="1"/>
</dbReference>
<feature type="binding site" evidence="12">
    <location>
        <position position="833"/>
    </location>
    <ligand>
        <name>Mo-molybdopterin</name>
        <dbReference type="ChEBI" id="CHEBI:71302"/>
    </ligand>
    <ligandPart>
        <name>Mo</name>
        <dbReference type="ChEBI" id="CHEBI:28685"/>
    </ligandPart>
</feature>
<feature type="region of interest" description="Disordered" evidence="13">
    <location>
        <begin position="304"/>
        <end position="346"/>
    </location>
</feature>
<evidence type="ECO:0000256" key="4">
    <source>
        <dbReference type="ARBA" id="ARBA00022714"/>
    </source>
</evidence>
<organism evidence="15 16">
    <name type="scientific">Micractinium conductrix</name>
    <dbReference type="NCBI Taxonomy" id="554055"/>
    <lineage>
        <taxon>Eukaryota</taxon>
        <taxon>Viridiplantae</taxon>
        <taxon>Chlorophyta</taxon>
        <taxon>core chlorophytes</taxon>
        <taxon>Trebouxiophyceae</taxon>
        <taxon>Chlorellales</taxon>
        <taxon>Chlorellaceae</taxon>
        <taxon>Chlorella clade</taxon>
        <taxon>Micractinium</taxon>
    </lineage>
</organism>
<dbReference type="SUPFAM" id="SSF55447">
    <property type="entry name" value="CO dehydrogenase flavoprotein C-terminal domain-like"/>
    <property type="match status" value="1"/>
</dbReference>
<dbReference type="PROSITE" id="PS51387">
    <property type="entry name" value="FAD_PCMH"/>
    <property type="match status" value="1"/>
</dbReference>
<dbReference type="SUPFAM" id="SSF54292">
    <property type="entry name" value="2Fe-2S ferredoxin-like"/>
    <property type="match status" value="1"/>
</dbReference>
<dbReference type="PANTHER" id="PTHR11908">
    <property type="entry name" value="XANTHINE DEHYDROGENASE"/>
    <property type="match status" value="1"/>
</dbReference>
<comment type="cofactor">
    <cofactor evidence="12">
        <name>[2Fe-2S] cluster</name>
        <dbReference type="ChEBI" id="CHEBI:190135"/>
    </cofactor>
    <text evidence="12">Binds 2 [2Fe-2S] clusters.</text>
</comment>
<keyword evidence="12" id="KW-0411">Iron-sulfur</keyword>
<evidence type="ECO:0000256" key="7">
    <source>
        <dbReference type="ARBA" id="ARBA00023002"/>
    </source>
</evidence>
<keyword evidence="6 11" id="KW-0274">FAD</keyword>
<dbReference type="GO" id="GO:0005506">
    <property type="term" value="F:iron ion binding"/>
    <property type="evidence" value="ECO:0007669"/>
    <property type="project" value="InterPro"/>
</dbReference>
<evidence type="ECO:0000256" key="9">
    <source>
        <dbReference type="ARBA" id="ARBA00034078"/>
    </source>
</evidence>
<dbReference type="SMART" id="SM01008">
    <property type="entry name" value="Ald_Xan_dh_C"/>
    <property type="match status" value="1"/>
</dbReference>
<dbReference type="PANTHER" id="PTHR11908:SF132">
    <property type="entry name" value="ALDEHYDE OXIDASE 1-RELATED"/>
    <property type="match status" value="1"/>
</dbReference>
<feature type="compositionally biased region" description="Gly residues" evidence="13">
    <location>
        <begin position="1368"/>
        <end position="1385"/>
    </location>
</feature>
<evidence type="ECO:0000256" key="6">
    <source>
        <dbReference type="ARBA" id="ARBA00022827"/>
    </source>
</evidence>
<dbReference type="Pfam" id="PF01315">
    <property type="entry name" value="Ald_Xan_dh_C"/>
    <property type="match status" value="1"/>
</dbReference>
<name>A0A2P6VHQ6_9CHLO</name>
<dbReference type="InterPro" id="IPR006058">
    <property type="entry name" value="2Fe2S_fd_BS"/>
</dbReference>
<dbReference type="InterPro" id="IPR000674">
    <property type="entry name" value="Ald_Oxase/Xan_DH_a/b"/>
</dbReference>
<dbReference type="Gene3D" id="3.10.20.30">
    <property type="match status" value="1"/>
</dbReference>
<dbReference type="InterPro" id="IPR036683">
    <property type="entry name" value="CO_DH_flav_C_dom_sf"/>
</dbReference>
<dbReference type="InterPro" id="IPR036010">
    <property type="entry name" value="2Fe-2S_ferredoxin-like_sf"/>
</dbReference>
<feature type="binding site" evidence="11">
    <location>
        <position position="454"/>
    </location>
    <ligand>
        <name>FAD</name>
        <dbReference type="ChEBI" id="CHEBI:57692"/>
    </ligand>
</feature>
<feature type="binding site" evidence="12">
    <location>
        <position position="146"/>
    </location>
    <ligand>
        <name>[2Fe-2S] cluster</name>
        <dbReference type="ChEBI" id="CHEBI:190135"/>
        <label>2</label>
    </ligand>
</feature>
<dbReference type="InterPro" id="IPR046867">
    <property type="entry name" value="AldOxase/xan_DH_MoCoBD2"/>
</dbReference>
<feature type="compositionally biased region" description="Low complexity" evidence="13">
    <location>
        <begin position="304"/>
        <end position="313"/>
    </location>
</feature>
<feature type="binding site" evidence="11">
    <location>
        <position position="387"/>
    </location>
    <ligand>
        <name>FAD</name>
        <dbReference type="ChEBI" id="CHEBI:57692"/>
    </ligand>
</feature>
<dbReference type="InterPro" id="IPR016169">
    <property type="entry name" value="FAD-bd_PCMH_sub2"/>
</dbReference>
<evidence type="ECO:0000313" key="16">
    <source>
        <dbReference type="Proteomes" id="UP000239649"/>
    </source>
</evidence>